<dbReference type="Pfam" id="PF22381">
    <property type="entry name" value="Staph_reg_Sar_Rot"/>
    <property type="match status" value="1"/>
</dbReference>
<dbReference type="InterPro" id="IPR055166">
    <property type="entry name" value="Transc_reg_Sar_Rot_HTH"/>
</dbReference>
<dbReference type="GO" id="GO:0003677">
    <property type="term" value="F:DNA binding"/>
    <property type="evidence" value="ECO:0007669"/>
    <property type="project" value="UniProtKB-KW"/>
</dbReference>
<proteinExistence type="predicted"/>
<evidence type="ECO:0000259" key="6">
    <source>
        <dbReference type="PROSITE" id="PS50995"/>
    </source>
</evidence>
<protein>
    <submittedName>
        <fullName evidence="7">MarR family transcriptional regulator</fullName>
    </submittedName>
</protein>
<organism evidence="7 8">
    <name type="scientific">Olsenella porci</name>
    <dbReference type="NCBI Taxonomy" id="2652279"/>
    <lineage>
        <taxon>Bacteria</taxon>
        <taxon>Bacillati</taxon>
        <taxon>Actinomycetota</taxon>
        <taxon>Coriobacteriia</taxon>
        <taxon>Coriobacteriales</taxon>
        <taxon>Atopobiaceae</taxon>
        <taxon>Olsenella</taxon>
    </lineage>
</organism>
<dbReference type="Proteomes" id="UP000469325">
    <property type="component" value="Unassembled WGS sequence"/>
</dbReference>
<dbReference type="Gene3D" id="1.10.10.10">
    <property type="entry name" value="Winged helix-like DNA-binding domain superfamily/Winged helix DNA-binding domain"/>
    <property type="match status" value="1"/>
</dbReference>
<keyword evidence="5" id="KW-0804">Transcription</keyword>
<evidence type="ECO:0000256" key="2">
    <source>
        <dbReference type="ARBA" id="ARBA00022490"/>
    </source>
</evidence>
<sequence>MRLQDQLCFPLYACSKEVVRRYAPLLDPLGLTYTQYICMMVLWEEGEATVSHLGERVLLDSGTLTPLLRKLEEKGYVTRERGIRDARQLIVRLTPEGRELERRAASVPRGMLQCVDLSIGEAAELKRLLLKVLGQLRQDQH</sequence>
<dbReference type="SMART" id="SM00347">
    <property type="entry name" value="HTH_MARR"/>
    <property type="match status" value="1"/>
</dbReference>
<accession>A0A6N7XR04</accession>
<dbReference type="InterPro" id="IPR036388">
    <property type="entry name" value="WH-like_DNA-bd_sf"/>
</dbReference>
<evidence type="ECO:0000313" key="8">
    <source>
        <dbReference type="Proteomes" id="UP000469325"/>
    </source>
</evidence>
<name>A0A6N7XR04_9ACTN</name>
<keyword evidence="4" id="KW-0238">DNA-binding</keyword>
<evidence type="ECO:0000256" key="3">
    <source>
        <dbReference type="ARBA" id="ARBA00023015"/>
    </source>
</evidence>
<dbReference type="AlphaFoldDB" id="A0A6N7XR04"/>
<dbReference type="InterPro" id="IPR036390">
    <property type="entry name" value="WH_DNA-bd_sf"/>
</dbReference>
<reference evidence="7 8" key="1">
    <citation type="submission" date="2019-08" db="EMBL/GenBank/DDBJ databases">
        <title>In-depth cultivation of the pig gut microbiome towards novel bacterial diversity and tailored functional studies.</title>
        <authorList>
            <person name="Wylensek D."/>
            <person name="Hitch T.C.A."/>
            <person name="Clavel T."/>
        </authorList>
    </citation>
    <scope>NUCLEOTIDE SEQUENCE [LARGE SCALE GENOMIC DNA]</scope>
    <source>
        <strain evidence="7 8">CA-Schmier-601-WT-1</strain>
    </source>
</reference>
<dbReference type="EMBL" id="VUNC01000003">
    <property type="protein sequence ID" value="MST72525.1"/>
    <property type="molecule type" value="Genomic_DNA"/>
</dbReference>
<dbReference type="FunFam" id="1.10.10.10:FF:000163">
    <property type="entry name" value="MarR family transcriptional regulator"/>
    <property type="match status" value="1"/>
</dbReference>
<keyword evidence="3" id="KW-0805">Transcription regulation</keyword>
<feature type="domain" description="HTH marR-type" evidence="6">
    <location>
        <begin position="4"/>
        <end position="134"/>
    </location>
</feature>
<evidence type="ECO:0000256" key="1">
    <source>
        <dbReference type="ARBA" id="ARBA00004496"/>
    </source>
</evidence>
<keyword evidence="2" id="KW-0963">Cytoplasm</keyword>
<dbReference type="GO" id="GO:0006950">
    <property type="term" value="P:response to stress"/>
    <property type="evidence" value="ECO:0007669"/>
    <property type="project" value="TreeGrafter"/>
</dbReference>
<dbReference type="PANTHER" id="PTHR33164">
    <property type="entry name" value="TRANSCRIPTIONAL REGULATOR, MARR FAMILY"/>
    <property type="match status" value="1"/>
</dbReference>
<dbReference type="GO" id="GO:0003700">
    <property type="term" value="F:DNA-binding transcription factor activity"/>
    <property type="evidence" value="ECO:0007669"/>
    <property type="project" value="InterPro"/>
</dbReference>
<dbReference type="InterPro" id="IPR000835">
    <property type="entry name" value="HTH_MarR-typ"/>
</dbReference>
<dbReference type="SUPFAM" id="SSF46785">
    <property type="entry name" value="Winged helix' DNA-binding domain"/>
    <property type="match status" value="1"/>
</dbReference>
<comment type="caution">
    <text evidence="7">The sequence shown here is derived from an EMBL/GenBank/DDBJ whole genome shotgun (WGS) entry which is preliminary data.</text>
</comment>
<gene>
    <name evidence="7" type="ORF">FYJ68_05310</name>
</gene>
<dbReference type="PRINTS" id="PR00598">
    <property type="entry name" value="HTHMARR"/>
</dbReference>
<dbReference type="PROSITE" id="PS50995">
    <property type="entry name" value="HTH_MARR_2"/>
    <property type="match status" value="1"/>
</dbReference>
<keyword evidence="8" id="KW-1185">Reference proteome</keyword>
<comment type="subcellular location">
    <subcellularLocation>
        <location evidence="1">Cytoplasm</location>
    </subcellularLocation>
</comment>
<evidence type="ECO:0000313" key="7">
    <source>
        <dbReference type="EMBL" id="MST72525.1"/>
    </source>
</evidence>
<dbReference type="InterPro" id="IPR039422">
    <property type="entry name" value="MarR/SlyA-like"/>
</dbReference>
<evidence type="ECO:0000256" key="4">
    <source>
        <dbReference type="ARBA" id="ARBA00023125"/>
    </source>
</evidence>
<dbReference type="GO" id="GO:0005737">
    <property type="term" value="C:cytoplasm"/>
    <property type="evidence" value="ECO:0007669"/>
    <property type="project" value="UniProtKB-SubCell"/>
</dbReference>
<evidence type="ECO:0000256" key="5">
    <source>
        <dbReference type="ARBA" id="ARBA00023163"/>
    </source>
</evidence>
<dbReference type="PANTHER" id="PTHR33164:SF5">
    <property type="entry name" value="ORGANIC HYDROPEROXIDE RESISTANCE TRANSCRIPTIONAL REGULATOR"/>
    <property type="match status" value="1"/>
</dbReference>